<keyword evidence="5" id="KW-1185">Reference proteome</keyword>
<dbReference type="SMART" id="SM01291">
    <property type="entry name" value="N-SET"/>
    <property type="match status" value="1"/>
</dbReference>
<dbReference type="AlphaFoldDB" id="A0AA39Q1D0"/>
<feature type="compositionally biased region" description="Basic and acidic residues" evidence="2">
    <location>
        <begin position="63"/>
        <end position="85"/>
    </location>
</feature>
<dbReference type="GO" id="GO:0003723">
    <property type="term" value="F:RNA binding"/>
    <property type="evidence" value="ECO:0007669"/>
    <property type="project" value="UniProtKB-UniRule"/>
</dbReference>
<proteinExistence type="predicted"/>
<dbReference type="InterPro" id="IPR035979">
    <property type="entry name" value="RBD_domain_sf"/>
</dbReference>
<dbReference type="SUPFAM" id="SSF54928">
    <property type="entry name" value="RNA-binding domain, RBD"/>
    <property type="match status" value="1"/>
</dbReference>
<keyword evidence="1" id="KW-0694">RNA-binding</keyword>
<comment type="caution">
    <text evidence="4">The sequence shown here is derived from an EMBL/GenBank/DDBJ whole genome shotgun (WGS) entry which is preliminary data.</text>
</comment>
<dbReference type="Proteomes" id="UP001175228">
    <property type="component" value="Unassembled WGS sequence"/>
</dbReference>
<dbReference type="InterPro" id="IPR024657">
    <property type="entry name" value="COMPASS_Set1_N-SET"/>
</dbReference>
<evidence type="ECO:0000259" key="3">
    <source>
        <dbReference type="PROSITE" id="PS50102"/>
    </source>
</evidence>
<feature type="domain" description="RRM" evidence="3">
    <location>
        <begin position="107"/>
        <end position="193"/>
    </location>
</feature>
<evidence type="ECO:0000256" key="2">
    <source>
        <dbReference type="SAM" id="MobiDB-lite"/>
    </source>
</evidence>
<protein>
    <recommendedName>
        <fullName evidence="3">RRM domain-containing protein</fullName>
    </recommendedName>
</protein>
<gene>
    <name evidence="4" type="ORF">EDD18DRAFT_1402953</name>
</gene>
<dbReference type="InterPro" id="IPR000504">
    <property type="entry name" value="RRM_dom"/>
</dbReference>
<dbReference type="Pfam" id="PF11764">
    <property type="entry name" value="N-SET"/>
    <property type="match status" value="1"/>
</dbReference>
<evidence type="ECO:0000256" key="1">
    <source>
        <dbReference type="PROSITE-ProRule" id="PRU00176"/>
    </source>
</evidence>
<evidence type="ECO:0000313" key="4">
    <source>
        <dbReference type="EMBL" id="KAK0493989.1"/>
    </source>
</evidence>
<dbReference type="EMBL" id="JAUEPU010000022">
    <property type="protein sequence ID" value="KAK0493989.1"/>
    <property type="molecule type" value="Genomic_DNA"/>
</dbReference>
<name>A0AA39Q1D0_9AGAR</name>
<reference evidence="4" key="1">
    <citation type="submission" date="2023-06" db="EMBL/GenBank/DDBJ databases">
        <authorList>
            <consortium name="Lawrence Berkeley National Laboratory"/>
            <person name="Ahrendt S."/>
            <person name="Sahu N."/>
            <person name="Indic B."/>
            <person name="Wong-Bajracharya J."/>
            <person name="Merenyi Z."/>
            <person name="Ke H.-M."/>
            <person name="Monk M."/>
            <person name="Kocsube S."/>
            <person name="Drula E."/>
            <person name="Lipzen A."/>
            <person name="Balint B."/>
            <person name="Henrissat B."/>
            <person name="Andreopoulos B."/>
            <person name="Martin F.M."/>
            <person name="Harder C.B."/>
            <person name="Rigling D."/>
            <person name="Ford K.L."/>
            <person name="Foster G.D."/>
            <person name="Pangilinan J."/>
            <person name="Papanicolaou A."/>
            <person name="Barry K."/>
            <person name="LaButti K."/>
            <person name="Viragh M."/>
            <person name="Koriabine M."/>
            <person name="Yan M."/>
            <person name="Riley R."/>
            <person name="Champramary S."/>
            <person name="Plett K.L."/>
            <person name="Tsai I.J."/>
            <person name="Slot J."/>
            <person name="Sipos G."/>
            <person name="Plett J."/>
            <person name="Nagy L.G."/>
            <person name="Grigoriev I.V."/>
        </authorList>
    </citation>
    <scope>NUCLEOTIDE SEQUENCE</scope>
    <source>
        <strain evidence="4">HWK02</strain>
    </source>
</reference>
<evidence type="ECO:0000313" key="5">
    <source>
        <dbReference type="Proteomes" id="UP001175228"/>
    </source>
</evidence>
<dbReference type="PROSITE" id="PS50102">
    <property type="entry name" value="RRM"/>
    <property type="match status" value="1"/>
</dbReference>
<feature type="region of interest" description="Disordered" evidence="2">
    <location>
        <begin position="63"/>
        <end position="97"/>
    </location>
</feature>
<sequence length="508" mass="57740">MRPALANGTSVPAIPQLLKAREKAAAEMKHEKEKTSEKQAGIDKRWVMDLFKVKLQERLKEWEGKGSDGRRGRDKYEPRYPERRARSPSPNPLHYLDKGYTEDEVEKVLLTNGMEYIIVEFEGGKRSGGGVSDAEVRDFFENFTPEKVMSVPKYGLVFVTFTDPESVKRALVYFIGSRRQLAYRDVKLRPGEKGVFHELKQILTKDVKDWVVGNEVKRLMRVGVREKEDEKEGEKGAKTLGLKGLSFRKRQREGEDGGRERKCVKVVDENVDVHIHDNTVKLKRAREADVAEEEEEEECPRKKGKMEKKVQKKVKGKKDRLVIEDEEEDIVIVVNGRKMPTIRLETMISPSTSRSSLPCSVLPTPALMVESESESEEEEELVEEEDLGIFEDDKDRFFAKIALSHPEKDFESLDNNLKAELGVPLLPVITPRLWIHATGSARTEGFYKISHVQKAEYVSQYQACSSAVLSKVVVDLAPNDSPSKASVTSSRENRANACRQAQCLEEMK</sequence>
<organism evidence="4 5">
    <name type="scientific">Armillaria luteobubalina</name>
    <dbReference type="NCBI Taxonomy" id="153913"/>
    <lineage>
        <taxon>Eukaryota</taxon>
        <taxon>Fungi</taxon>
        <taxon>Dikarya</taxon>
        <taxon>Basidiomycota</taxon>
        <taxon>Agaricomycotina</taxon>
        <taxon>Agaricomycetes</taxon>
        <taxon>Agaricomycetidae</taxon>
        <taxon>Agaricales</taxon>
        <taxon>Marasmiineae</taxon>
        <taxon>Physalacriaceae</taxon>
        <taxon>Armillaria</taxon>
    </lineage>
</organism>
<accession>A0AA39Q1D0</accession>